<dbReference type="PANTHER" id="PTHR21780">
    <property type="entry name" value="TRANSMEMBRANE PROTEIN 209"/>
    <property type="match status" value="1"/>
</dbReference>
<feature type="transmembrane region" description="Helical" evidence="2">
    <location>
        <begin position="72"/>
        <end position="93"/>
    </location>
</feature>
<feature type="compositionally biased region" description="Low complexity" evidence="1">
    <location>
        <begin position="148"/>
        <end position="184"/>
    </location>
</feature>
<dbReference type="RefSeq" id="XP_004360121.1">
    <property type="nucleotide sequence ID" value="XM_004360064.1"/>
</dbReference>
<dbReference type="AlphaFoldDB" id="F4PPF7"/>
<keyword evidence="2" id="KW-0812">Transmembrane</keyword>
<keyword evidence="4" id="KW-1185">Reference proteome</keyword>
<dbReference type="GeneID" id="14874751"/>
<dbReference type="EMBL" id="GL883009">
    <property type="protein sequence ID" value="EGG22270.1"/>
    <property type="molecule type" value="Genomic_DNA"/>
</dbReference>
<dbReference type="Proteomes" id="UP000007797">
    <property type="component" value="Unassembled WGS sequence"/>
</dbReference>
<keyword evidence="2" id="KW-1133">Transmembrane helix</keyword>
<gene>
    <name evidence="3" type="ORF">DFA_04388</name>
</gene>
<dbReference type="OMA" id="YICQRII"/>
<dbReference type="STRING" id="1054147.F4PPF7"/>
<organism evidence="3 4">
    <name type="scientific">Cavenderia fasciculata</name>
    <name type="common">Slime mold</name>
    <name type="synonym">Dictyostelium fasciculatum</name>
    <dbReference type="NCBI Taxonomy" id="261658"/>
    <lineage>
        <taxon>Eukaryota</taxon>
        <taxon>Amoebozoa</taxon>
        <taxon>Evosea</taxon>
        <taxon>Eumycetozoa</taxon>
        <taxon>Dictyostelia</taxon>
        <taxon>Acytosteliales</taxon>
        <taxon>Cavenderiaceae</taxon>
        <taxon>Cavenderia</taxon>
    </lineage>
</organism>
<evidence type="ECO:0000256" key="2">
    <source>
        <dbReference type="SAM" id="Phobius"/>
    </source>
</evidence>
<dbReference type="OrthoDB" id="509821at2759"/>
<feature type="compositionally biased region" description="Polar residues" evidence="1">
    <location>
        <begin position="132"/>
        <end position="142"/>
    </location>
</feature>
<dbReference type="InterPro" id="IPR019176">
    <property type="entry name" value="Cytochrome_B561-rel"/>
</dbReference>
<dbReference type="KEGG" id="dfa:DFA_04388"/>
<evidence type="ECO:0008006" key="5">
    <source>
        <dbReference type="Google" id="ProtNLM"/>
    </source>
</evidence>
<feature type="region of interest" description="Disordered" evidence="1">
    <location>
        <begin position="255"/>
        <end position="277"/>
    </location>
</feature>
<reference evidence="4" key="1">
    <citation type="journal article" date="2011" name="Genome Res.">
        <title>Phylogeny-wide analysis of social amoeba genomes highlights ancient origins for complex intercellular communication.</title>
        <authorList>
            <person name="Heidel A.J."/>
            <person name="Lawal H.M."/>
            <person name="Felder M."/>
            <person name="Schilde C."/>
            <person name="Helps N.R."/>
            <person name="Tunggal B."/>
            <person name="Rivero F."/>
            <person name="John U."/>
            <person name="Schleicher M."/>
            <person name="Eichinger L."/>
            <person name="Platzer M."/>
            <person name="Noegel A.A."/>
            <person name="Schaap P."/>
            <person name="Gloeckner G."/>
        </authorList>
    </citation>
    <scope>NUCLEOTIDE SEQUENCE [LARGE SCALE GENOMIC DNA]</scope>
    <source>
        <strain evidence="4">SH3</strain>
    </source>
</reference>
<sequence length="588" mass="66841">MNSQPILKSPSFPYVPQTWQLNTFDDYVNFRSYHLKSKSNSWLLRSLSALVLSISLFSYLSEKGNTLGDLSHVIFVIASLLLGIGSSMLYRYYKRVPLVVMTDDQRALYKWPVNFPTVQPKDSSSSSSQQSILSTPTPNTPTLKMPLSPIRTPISTSSTSQASLSTSTSKNSNNMSTPIGSLLSSTMSPLTSSKLFYTPPSKFGMTPGGSGATTSITSPLSGGSSALNLSQIEDIETEKMTNNFNGRLFSTLSEFDSPLSSDPEFIQTQKERQERDKDKKIYEIEHIATQYYEAPIQTYRVLQKSKITDETTPKATYEEVVALKNSLWKNLCEIEHLHNMTECANLCSKWFTENIIKPLAGPAEGYLSVKDEQLLLQEDLHISTKLKFGMIPNNLDIMKNVLKYTTYHLDKLNDVHHKKENEHVCRRIVEMSKESHVFPIFGTKSNDQNDLQQPTDEQLLFALFLAYMDEKIYRDVTALNPDLPFSSKFVKEENTKYSFKFTPLINISYKRPLHCDLLVPNLDSHKLWDISPGFYNIFYTIVLFFYCITKYNNGYIENFDISQLNVQVFLHPVISTLEDNNSSSEDDE</sequence>
<keyword evidence="2" id="KW-0472">Membrane</keyword>
<protein>
    <recommendedName>
        <fullName evidence="5">Transmembrane protein</fullName>
    </recommendedName>
</protein>
<dbReference type="PANTHER" id="PTHR21780:SF0">
    <property type="entry name" value="TRANSMEMBRANE PROTEIN 209"/>
    <property type="match status" value="1"/>
</dbReference>
<feature type="region of interest" description="Disordered" evidence="1">
    <location>
        <begin position="119"/>
        <end position="184"/>
    </location>
</feature>
<name>F4PPF7_CACFS</name>
<dbReference type="GO" id="GO:0016020">
    <property type="term" value="C:membrane"/>
    <property type="evidence" value="ECO:0007669"/>
    <property type="project" value="TreeGrafter"/>
</dbReference>
<accession>F4PPF7</accession>
<evidence type="ECO:0000313" key="3">
    <source>
        <dbReference type="EMBL" id="EGG22270.1"/>
    </source>
</evidence>
<evidence type="ECO:0000313" key="4">
    <source>
        <dbReference type="Proteomes" id="UP000007797"/>
    </source>
</evidence>
<proteinExistence type="predicted"/>
<evidence type="ECO:0000256" key="1">
    <source>
        <dbReference type="SAM" id="MobiDB-lite"/>
    </source>
</evidence>
<feature type="transmembrane region" description="Helical" evidence="2">
    <location>
        <begin position="42"/>
        <end position="60"/>
    </location>
</feature>
<dbReference type="Pfam" id="PF09786">
    <property type="entry name" value="CytochromB561_N"/>
    <property type="match status" value="1"/>
</dbReference>